<dbReference type="Pfam" id="PF09424">
    <property type="entry name" value="YqeY"/>
    <property type="match status" value="1"/>
</dbReference>
<protein>
    <submittedName>
        <fullName evidence="1">GatB/YqeY domain-containing protein</fullName>
    </submittedName>
</protein>
<reference evidence="2" key="1">
    <citation type="journal article" date="2019" name="Int. J. Syst. Evol. Microbiol.">
        <title>The Global Catalogue of Microorganisms (GCM) 10K type strain sequencing project: providing services to taxonomists for standard genome sequencing and annotation.</title>
        <authorList>
            <consortium name="The Broad Institute Genomics Platform"/>
            <consortium name="The Broad Institute Genome Sequencing Center for Infectious Disease"/>
            <person name="Wu L."/>
            <person name="Ma J."/>
        </authorList>
    </citation>
    <scope>NUCLEOTIDE SEQUENCE [LARGE SCALE GENOMIC DNA]</scope>
    <source>
        <strain evidence="2">CGMCC 4.7241</strain>
    </source>
</reference>
<dbReference type="RefSeq" id="WP_205117842.1">
    <property type="nucleotide sequence ID" value="NZ_JAFBCM010000001.1"/>
</dbReference>
<name>A0ABV7YDT7_9ACTN</name>
<sequence>MRTTMRADLTVAVKARDKPAIAALRSALAAIENAEAVPVDESSTNLTGTAQVVGATAFGAAEAERRELTEDEVAAIVANEVSERTNAADEYVRLGRDDQAERLRAEAEVLNHYL</sequence>
<proteinExistence type="predicted"/>
<dbReference type="SUPFAM" id="SSF89095">
    <property type="entry name" value="GatB/YqeY motif"/>
    <property type="match status" value="1"/>
</dbReference>
<dbReference type="EMBL" id="JBHRZH010000018">
    <property type="protein sequence ID" value="MFC3763490.1"/>
    <property type="molecule type" value="Genomic_DNA"/>
</dbReference>
<gene>
    <name evidence="1" type="ORF">ACFOUW_21810</name>
</gene>
<organism evidence="1 2">
    <name type="scientific">Tenggerimyces flavus</name>
    <dbReference type="NCBI Taxonomy" id="1708749"/>
    <lineage>
        <taxon>Bacteria</taxon>
        <taxon>Bacillati</taxon>
        <taxon>Actinomycetota</taxon>
        <taxon>Actinomycetes</taxon>
        <taxon>Propionibacteriales</taxon>
        <taxon>Nocardioidaceae</taxon>
        <taxon>Tenggerimyces</taxon>
    </lineage>
</organism>
<dbReference type="InterPro" id="IPR003789">
    <property type="entry name" value="Asn/Gln_tRNA_amidoTrase-B-like"/>
</dbReference>
<accession>A0ABV7YDT7</accession>
<dbReference type="Gene3D" id="1.10.1510.10">
    <property type="entry name" value="Uncharacterised protein YqeY/AIM41 PF09424, N-terminal domain"/>
    <property type="match status" value="1"/>
</dbReference>
<dbReference type="InterPro" id="IPR042184">
    <property type="entry name" value="YqeY/Aim41_N"/>
</dbReference>
<dbReference type="InterPro" id="IPR019004">
    <property type="entry name" value="YqeY/Aim41"/>
</dbReference>
<dbReference type="PANTHER" id="PTHR28055:SF1">
    <property type="entry name" value="ALTERED INHERITANCE OF MITOCHONDRIA PROTEIN 41, MITOCHONDRIAL"/>
    <property type="match status" value="1"/>
</dbReference>
<evidence type="ECO:0000313" key="2">
    <source>
        <dbReference type="Proteomes" id="UP001595699"/>
    </source>
</evidence>
<keyword evidence="2" id="KW-1185">Reference proteome</keyword>
<comment type="caution">
    <text evidence="1">The sequence shown here is derived from an EMBL/GenBank/DDBJ whole genome shotgun (WGS) entry which is preliminary data.</text>
</comment>
<dbReference type="Proteomes" id="UP001595699">
    <property type="component" value="Unassembled WGS sequence"/>
</dbReference>
<evidence type="ECO:0000313" key="1">
    <source>
        <dbReference type="EMBL" id="MFC3763490.1"/>
    </source>
</evidence>
<dbReference type="PANTHER" id="PTHR28055">
    <property type="entry name" value="ALTERED INHERITANCE OF MITOCHONDRIA PROTEIN 41, MITOCHONDRIAL"/>
    <property type="match status" value="1"/>
</dbReference>